<feature type="domain" description="EAL" evidence="2">
    <location>
        <begin position="616"/>
        <end position="864"/>
    </location>
</feature>
<proteinExistence type="predicted"/>
<dbReference type="EMBL" id="JBHLXP010000004">
    <property type="protein sequence ID" value="MFC0049774.1"/>
    <property type="molecule type" value="Genomic_DNA"/>
</dbReference>
<dbReference type="InterPro" id="IPR001633">
    <property type="entry name" value="EAL_dom"/>
</dbReference>
<evidence type="ECO:0000259" key="3">
    <source>
        <dbReference type="PROSITE" id="PS50887"/>
    </source>
</evidence>
<dbReference type="Gene3D" id="3.30.70.270">
    <property type="match status" value="1"/>
</dbReference>
<gene>
    <name evidence="4" type="ORF">ACFFJP_15855</name>
</gene>
<dbReference type="InterPro" id="IPR052155">
    <property type="entry name" value="Biofilm_reg_signaling"/>
</dbReference>
<dbReference type="PROSITE" id="PS50883">
    <property type="entry name" value="EAL"/>
    <property type="match status" value="1"/>
</dbReference>
<dbReference type="RefSeq" id="WP_377246276.1">
    <property type="nucleotide sequence ID" value="NZ_JBHLXP010000004.1"/>
</dbReference>
<dbReference type="Proteomes" id="UP001589813">
    <property type="component" value="Unassembled WGS sequence"/>
</dbReference>
<dbReference type="Gene3D" id="3.30.450.40">
    <property type="match status" value="2"/>
</dbReference>
<dbReference type="InterPro" id="IPR029016">
    <property type="entry name" value="GAF-like_dom_sf"/>
</dbReference>
<dbReference type="SMART" id="SM00267">
    <property type="entry name" value="GGDEF"/>
    <property type="match status" value="1"/>
</dbReference>
<reference evidence="4 5" key="1">
    <citation type="submission" date="2024-09" db="EMBL/GenBank/DDBJ databases">
        <authorList>
            <person name="Sun Q."/>
            <person name="Mori K."/>
        </authorList>
    </citation>
    <scope>NUCLEOTIDE SEQUENCE [LARGE SCALE GENOMIC DNA]</scope>
    <source>
        <strain evidence="4 5">KCTC 23315</strain>
    </source>
</reference>
<keyword evidence="5" id="KW-1185">Reference proteome</keyword>
<dbReference type="SUPFAM" id="SSF55073">
    <property type="entry name" value="Nucleotide cyclase"/>
    <property type="match status" value="1"/>
</dbReference>
<protein>
    <submittedName>
        <fullName evidence="4">Diguanylate cyclase domain-containing protein</fullName>
        <ecNumber evidence="4">2.7.7.65</ecNumber>
    </submittedName>
</protein>
<dbReference type="SMART" id="SM00065">
    <property type="entry name" value="GAF"/>
    <property type="match status" value="2"/>
</dbReference>
<evidence type="ECO:0000259" key="2">
    <source>
        <dbReference type="PROSITE" id="PS50883"/>
    </source>
</evidence>
<dbReference type="InterPro" id="IPR000160">
    <property type="entry name" value="GGDEF_dom"/>
</dbReference>
<dbReference type="Pfam" id="PF00563">
    <property type="entry name" value="EAL"/>
    <property type="match status" value="1"/>
</dbReference>
<dbReference type="Pfam" id="PF13185">
    <property type="entry name" value="GAF_2"/>
    <property type="match status" value="2"/>
</dbReference>
<keyword evidence="4" id="KW-0548">Nucleotidyltransferase</keyword>
<dbReference type="EC" id="2.7.7.65" evidence="4"/>
<dbReference type="SUPFAM" id="SSF141868">
    <property type="entry name" value="EAL domain-like"/>
    <property type="match status" value="1"/>
</dbReference>
<dbReference type="SUPFAM" id="SSF55781">
    <property type="entry name" value="GAF domain-like"/>
    <property type="match status" value="2"/>
</dbReference>
<dbReference type="CDD" id="cd01948">
    <property type="entry name" value="EAL"/>
    <property type="match status" value="1"/>
</dbReference>
<dbReference type="CDD" id="cd01949">
    <property type="entry name" value="GGDEF"/>
    <property type="match status" value="1"/>
</dbReference>
<feature type="domain" description="GGDEF" evidence="3">
    <location>
        <begin position="474"/>
        <end position="607"/>
    </location>
</feature>
<dbReference type="InterPro" id="IPR043128">
    <property type="entry name" value="Rev_trsase/Diguanyl_cyclase"/>
</dbReference>
<dbReference type="InterPro" id="IPR035919">
    <property type="entry name" value="EAL_sf"/>
</dbReference>
<evidence type="ECO:0000313" key="4">
    <source>
        <dbReference type="EMBL" id="MFC0049774.1"/>
    </source>
</evidence>
<comment type="caution">
    <text evidence="4">The sequence shown here is derived from an EMBL/GenBank/DDBJ whole genome shotgun (WGS) entry which is preliminary data.</text>
</comment>
<dbReference type="InterPro" id="IPR029787">
    <property type="entry name" value="Nucleotide_cyclase"/>
</dbReference>
<evidence type="ECO:0000256" key="1">
    <source>
        <dbReference type="SAM" id="Coils"/>
    </source>
</evidence>
<dbReference type="PANTHER" id="PTHR44757:SF2">
    <property type="entry name" value="BIOFILM ARCHITECTURE MAINTENANCE PROTEIN MBAA"/>
    <property type="match status" value="1"/>
</dbReference>
<evidence type="ECO:0000313" key="5">
    <source>
        <dbReference type="Proteomes" id="UP001589813"/>
    </source>
</evidence>
<dbReference type="PROSITE" id="PS50887">
    <property type="entry name" value="GGDEF"/>
    <property type="match status" value="1"/>
</dbReference>
<organism evidence="4 5">
    <name type="scientific">Rheinheimera tilapiae</name>
    <dbReference type="NCBI Taxonomy" id="875043"/>
    <lineage>
        <taxon>Bacteria</taxon>
        <taxon>Pseudomonadati</taxon>
        <taxon>Pseudomonadota</taxon>
        <taxon>Gammaproteobacteria</taxon>
        <taxon>Chromatiales</taxon>
        <taxon>Chromatiaceae</taxon>
        <taxon>Rheinheimera</taxon>
    </lineage>
</organism>
<dbReference type="SMART" id="SM00052">
    <property type="entry name" value="EAL"/>
    <property type="match status" value="1"/>
</dbReference>
<keyword evidence="1" id="KW-0175">Coiled coil</keyword>
<dbReference type="GO" id="GO:0052621">
    <property type="term" value="F:diguanylate cyclase activity"/>
    <property type="evidence" value="ECO:0007669"/>
    <property type="project" value="UniProtKB-EC"/>
</dbReference>
<dbReference type="Pfam" id="PF00990">
    <property type="entry name" value="GGDEF"/>
    <property type="match status" value="1"/>
</dbReference>
<dbReference type="Gene3D" id="3.20.20.450">
    <property type="entry name" value="EAL domain"/>
    <property type="match status" value="1"/>
</dbReference>
<name>A0ABV6BFX7_9GAMM</name>
<keyword evidence="4" id="KW-0808">Transferase</keyword>
<dbReference type="InterPro" id="IPR003018">
    <property type="entry name" value="GAF"/>
</dbReference>
<accession>A0ABV6BFX7</accession>
<sequence>MKELTPRASNRQHSGQIRRLTSLLKKYQLAYAVQQALLDLSELASTLTDMAQFYPKIHSLVNQHLAADNFFVVLVDQPSGRFQVEYYADEMDSLDAGQLDPADFAKGMTGYVYRTGQPLLCDADKFRQLIAAGDIESQGTPSHHWLGVPLRRGHLVIGVMAVQLYEDGRLYEQHDVDLLTEIAMHTVTAIDRVKSRELLEQTVRERTRQLQNTNQSLQREIRERSNAEKLQAALYKISELTATEPDMTAFYRQVHQILSDLMPADNCYIALLDESGKSLSFPFFVDQYSPPATERPLRKGFTEYVLRVGEARLINKELSDLLVAQGEVIRLVQDNGGSPLPHATSWLGAPLLIEQQALGVIAVQSYHQDYIYGDNELNILRFVSQHIAVAIQRRLNTEQQKLHQEDLERKIFERTRELRQTNLFLRLQVEERKKAEEKLFHEANHDALTGLANRQMFMLQLKQKFALRNRESNLKFALLFIDLDRFKLINDTMGHHAGDAFLIEISKRLLLTVREHDLVARLGGDEFVVLLTQLQQEADAEDVADRIIEAVRQPMVLQGQSLYSGASIGIAHYDASYTNADGMLRDADAAMYQAKSLGRNRFVIFTESMRQQLLQELSLEQALHQAVNEQQFSVAYDPIICSEKHHTLGYAARMQWQHPQLGWQQDFCQQAAQAGVLAQIELQLLQQILELLSSQPQPAVICLPLCVQHLTHPVQFDRLQKMLAARPQVLHRLSLGFAEYELMKLNNTALSYLHNLKRLGVRLTLENFGADMMPLGLLTGYPFDFVRLEASFCRSLLRQTQKRQLLDLLITLAQNYKFRMIADGIDDHAVRELLVNAGCCYLQGQLVKQLQPSQQEESVFLQQLA</sequence>
<dbReference type="PANTHER" id="PTHR44757">
    <property type="entry name" value="DIGUANYLATE CYCLASE DGCP"/>
    <property type="match status" value="1"/>
</dbReference>
<feature type="coiled-coil region" evidence="1">
    <location>
        <begin position="200"/>
        <end position="230"/>
    </location>
</feature>
<dbReference type="NCBIfam" id="TIGR00254">
    <property type="entry name" value="GGDEF"/>
    <property type="match status" value="1"/>
</dbReference>